<comment type="caution">
    <text evidence="2">The sequence shown here is derived from an EMBL/GenBank/DDBJ whole genome shotgun (WGS) entry which is preliminary data.</text>
</comment>
<keyword evidence="3" id="KW-1185">Reference proteome</keyword>
<sequence length="47" mass="5097">MEPSLTRNISHASGGSQSSATFRRSSTLSITTLVWWGRGRKTVMAGE</sequence>
<evidence type="ECO:0000313" key="2">
    <source>
        <dbReference type="EMBL" id="KAG7161561.1"/>
    </source>
</evidence>
<accession>A0A8J5JSD8</accession>
<organism evidence="2 3">
    <name type="scientific">Homarus americanus</name>
    <name type="common">American lobster</name>
    <dbReference type="NCBI Taxonomy" id="6706"/>
    <lineage>
        <taxon>Eukaryota</taxon>
        <taxon>Metazoa</taxon>
        <taxon>Ecdysozoa</taxon>
        <taxon>Arthropoda</taxon>
        <taxon>Crustacea</taxon>
        <taxon>Multicrustacea</taxon>
        <taxon>Malacostraca</taxon>
        <taxon>Eumalacostraca</taxon>
        <taxon>Eucarida</taxon>
        <taxon>Decapoda</taxon>
        <taxon>Pleocyemata</taxon>
        <taxon>Astacidea</taxon>
        <taxon>Nephropoidea</taxon>
        <taxon>Nephropidae</taxon>
        <taxon>Homarus</taxon>
    </lineage>
</organism>
<proteinExistence type="predicted"/>
<protein>
    <submittedName>
        <fullName evidence="2">Uncharacterized protein</fullName>
    </submittedName>
</protein>
<dbReference type="Proteomes" id="UP000747542">
    <property type="component" value="Unassembled WGS sequence"/>
</dbReference>
<feature type="region of interest" description="Disordered" evidence="1">
    <location>
        <begin position="1"/>
        <end position="24"/>
    </location>
</feature>
<dbReference type="EMBL" id="JAHLQT010028947">
    <property type="protein sequence ID" value="KAG7161561.1"/>
    <property type="molecule type" value="Genomic_DNA"/>
</dbReference>
<gene>
    <name evidence="2" type="ORF">Hamer_G014121</name>
</gene>
<reference evidence="2" key="1">
    <citation type="journal article" date="2021" name="Sci. Adv.">
        <title>The American lobster genome reveals insights on longevity, neural, and immune adaptations.</title>
        <authorList>
            <person name="Polinski J.M."/>
            <person name="Zimin A.V."/>
            <person name="Clark K.F."/>
            <person name="Kohn A.B."/>
            <person name="Sadowski N."/>
            <person name="Timp W."/>
            <person name="Ptitsyn A."/>
            <person name="Khanna P."/>
            <person name="Romanova D.Y."/>
            <person name="Williams P."/>
            <person name="Greenwood S.J."/>
            <person name="Moroz L.L."/>
            <person name="Walt D.R."/>
            <person name="Bodnar A.G."/>
        </authorList>
    </citation>
    <scope>NUCLEOTIDE SEQUENCE</scope>
    <source>
        <strain evidence="2">GMGI-L3</strain>
    </source>
</reference>
<evidence type="ECO:0000313" key="3">
    <source>
        <dbReference type="Proteomes" id="UP000747542"/>
    </source>
</evidence>
<name>A0A8J5JSD8_HOMAM</name>
<evidence type="ECO:0000256" key="1">
    <source>
        <dbReference type="SAM" id="MobiDB-lite"/>
    </source>
</evidence>
<dbReference type="AlphaFoldDB" id="A0A8J5JSD8"/>